<dbReference type="AlphaFoldDB" id="A0A845QB69"/>
<comment type="caution">
    <text evidence="2">The sequence shown here is derived from an EMBL/GenBank/DDBJ whole genome shotgun (WGS) entry which is preliminary data.</text>
</comment>
<proteinExistence type="inferred from homology"/>
<evidence type="ECO:0000256" key="1">
    <source>
        <dbReference type="ARBA" id="ARBA00007031"/>
    </source>
</evidence>
<keyword evidence="3" id="KW-1185">Reference proteome</keyword>
<dbReference type="Proteomes" id="UP000470384">
    <property type="component" value="Unassembled WGS sequence"/>
</dbReference>
<organism evidence="2 3">
    <name type="scientific">Pyruvatibacter mobilis</name>
    <dbReference type="NCBI Taxonomy" id="1712261"/>
    <lineage>
        <taxon>Bacteria</taxon>
        <taxon>Pseudomonadati</taxon>
        <taxon>Pseudomonadota</taxon>
        <taxon>Alphaproteobacteria</taxon>
        <taxon>Hyphomicrobiales</taxon>
        <taxon>Parvibaculaceae</taxon>
        <taxon>Pyruvatibacter</taxon>
    </lineage>
</organism>
<dbReference type="GO" id="GO:0003677">
    <property type="term" value="F:DNA binding"/>
    <property type="evidence" value="ECO:0007669"/>
    <property type="project" value="InterPro"/>
</dbReference>
<comment type="similarity">
    <text evidence="1">Belongs to the ros/MucR family.</text>
</comment>
<dbReference type="OrthoDB" id="9809693at2"/>
<sequence length="137" mass="15185">MEREEVVRLTADVIAAYVSNNEVSPTDLPELIRSVHAALGGIGGAEAAQPAEKQKPAVPIKRSVTPDYIVCLEDGKRLKMLKRYLRSHYDMSPEDYRAKWNLPADYPMVAPNYSKQRSQFAKDIGLGTGGRGGRGRR</sequence>
<dbReference type="GO" id="GO:0006355">
    <property type="term" value="P:regulation of DNA-templated transcription"/>
    <property type="evidence" value="ECO:0007669"/>
    <property type="project" value="InterPro"/>
</dbReference>
<gene>
    <name evidence="2" type="ORF">GTQ45_08810</name>
</gene>
<dbReference type="Pfam" id="PF05443">
    <property type="entry name" value="ROS_MUCR"/>
    <property type="match status" value="1"/>
</dbReference>
<evidence type="ECO:0000313" key="2">
    <source>
        <dbReference type="EMBL" id="NBG95833.1"/>
    </source>
</evidence>
<dbReference type="EMBL" id="WXYQ01000006">
    <property type="protein sequence ID" value="NBG95833.1"/>
    <property type="molecule type" value="Genomic_DNA"/>
</dbReference>
<dbReference type="InterPro" id="IPR041920">
    <property type="entry name" value="ROS/MUCR_sf"/>
</dbReference>
<dbReference type="InterPro" id="IPR008807">
    <property type="entry name" value="ROS_MUCR"/>
</dbReference>
<dbReference type="Gene3D" id="1.10.10.1550">
    <property type="entry name" value="ROS/MUCR transcriptional regulator protein"/>
    <property type="match status" value="1"/>
</dbReference>
<reference evidence="2 3" key="1">
    <citation type="journal article" date="2016" name="Int. J. Syst. Evol. Microbiol.">
        <title>Pyruvatibacter mobilis gen. nov., sp. nov., a marine bacterium from the culture broth of Picochlorum sp. 122.</title>
        <authorList>
            <person name="Wang G."/>
            <person name="Tang M."/>
            <person name="Wu H."/>
            <person name="Dai S."/>
            <person name="Li T."/>
            <person name="Chen C."/>
            <person name="He H."/>
            <person name="Fan J."/>
            <person name="Xiang W."/>
            <person name="Li X."/>
        </authorList>
    </citation>
    <scope>NUCLEOTIDE SEQUENCE [LARGE SCALE GENOMIC DNA]</scope>
    <source>
        <strain evidence="2 3">GYP-11</strain>
    </source>
</reference>
<dbReference type="GO" id="GO:0008270">
    <property type="term" value="F:zinc ion binding"/>
    <property type="evidence" value="ECO:0007669"/>
    <property type="project" value="InterPro"/>
</dbReference>
<evidence type="ECO:0000313" key="3">
    <source>
        <dbReference type="Proteomes" id="UP000470384"/>
    </source>
</evidence>
<accession>A0A845QB69</accession>
<name>A0A845QB69_9HYPH</name>
<protein>
    <submittedName>
        <fullName evidence="2">Transcriptional regulator</fullName>
    </submittedName>
</protein>